<gene>
    <name evidence="4 5 6" type="primary">LOC108628429</name>
</gene>
<evidence type="ECO:0000313" key="4">
    <source>
        <dbReference type="RefSeq" id="XP_017885824.1"/>
    </source>
</evidence>
<keyword evidence="2" id="KW-0732">Signal</keyword>
<name>A0AAJ7S6P9_9HYME</name>
<evidence type="ECO:0000313" key="5">
    <source>
        <dbReference type="RefSeq" id="XP_026672355.1"/>
    </source>
</evidence>
<accession>A0AAJ7S6P9</accession>
<dbReference type="AlphaFoldDB" id="A0AAJ7S6P9"/>
<protein>
    <submittedName>
        <fullName evidence="4 5">Uncharacterized protein LOC108628429</fullName>
    </submittedName>
</protein>
<feature type="region of interest" description="Disordered" evidence="1">
    <location>
        <begin position="113"/>
        <end position="148"/>
    </location>
</feature>
<proteinExistence type="predicted"/>
<evidence type="ECO:0000256" key="1">
    <source>
        <dbReference type="SAM" id="MobiDB-lite"/>
    </source>
</evidence>
<dbReference type="RefSeq" id="XP_017885824.1">
    <property type="nucleotide sequence ID" value="XM_018030335.2"/>
</dbReference>
<reference evidence="4 5" key="1">
    <citation type="submission" date="2025-04" db="UniProtKB">
        <authorList>
            <consortium name="RefSeq"/>
        </authorList>
    </citation>
    <scope>IDENTIFICATION</scope>
    <source>
        <tissue evidence="4 5">Whole body</tissue>
    </source>
</reference>
<evidence type="ECO:0000313" key="6">
    <source>
        <dbReference type="RefSeq" id="XP_026672356.1"/>
    </source>
</evidence>
<dbReference type="KEGG" id="ccal:108628429"/>
<feature type="chain" id="PRO_5044709221" evidence="2">
    <location>
        <begin position="17"/>
        <end position="183"/>
    </location>
</feature>
<feature type="signal peptide" evidence="2">
    <location>
        <begin position="1"/>
        <end position="16"/>
    </location>
</feature>
<evidence type="ECO:0000256" key="2">
    <source>
        <dbReference type="SAM" id="SignalP"/>
    </source>
</evidence>
<dbReference type="GeneID" id="108628429"/>
<dbReference type="Proteomes" id="UP000694925">
    <property type="component" value="Unplaced"/>
</dbReference>
<feature type="region of interest" description="Disordered" evidence="1">
    <location>
        <begin position="161"/>
        <end position="183"/>
    </location>
</feature>
<sequence>MKGIIAVFLLISVANADPFWGGWPPLSSAWNRRFVPQPPKRVHDHNHGFGEPDYTQSQRCQLLENLFSMKQDCTLASICRNPGTSDIIISELTESQLMTLIDLKQDRFRNEMSNNNPNPCNGMSDKTDFDNMKNNNEKDNSNNDGKVVATSPIPVTTYEPVITTSPHYHGGEGIIDIRIGDDD</sequence>
<organism evidence="3 6">
    <name type="scientific">Ceratina calcarata</name>
    <dbReference type="NCBI Taxonomy" id="156304"/>
    <lineage>
        <taxon>Eukaryota</taxon>
        <taxon>Metazoa</taxon>
        <taxon>Ecdysozoa</taxon>
        <taxon>Arthropoda</taxon>
        <taxon>Hexapoda</taxon>
        <taxon>Insecta</taxon>
        <taxon>Pterygota</taxon>
        <taxon>Neoptera</taxon>
        <taxon>Endopterygota</taxon>
        <taxon>Hymenoptera</taxon>
        <taxon>Apocrita</taxon>
        <taxon>Aculeata</taxon>
        <taxon>Apoidea</taxon>
        <taxon>Anthophila</taxon>
        <taxon>Apidae</taxon>
        <taxon>Ceratina</taxon>
        <taxon>Zadontomerus</taxon>
    </lineage>
</organism>
<dbReference type="RefSeq" id="XP_026672356.1">
    <property type="nucleotide sequence ID" value="XM_026816555.1"/>
</dbReference>
<dbReference type="RefSeq" id="XP_026672355.1">
    <property type="nucleotide sequence ID" value="XM_026816554.1"/>
</dbReference>
<evidence type="ECO:0000313" key="3">
    <source>
        <dbReference type="Proteomes" id="UP000694925"/>
    </source>
</evidence>
<feature type="compositionally biased region" description="Basic and acidic residues" evidence="1">
    <location>
        <begin position="125"/>
        <end position="141"/>
    </location>
</feature>
<keyword evidence="3" id="KW-1185">Reference proteome</keyword>